<keyword evidence="3" id="KW-0285">Flavoprotein</keyword>
<evidence type="ECO:0000256" key="4">
    <source>
        <dbReference type="ARBA" id="ARBA00022827"/>
    </source>
</evidence>
<evidence type="ECO:0000256" key="2">
    <source>
        <dbReference type="ARBA" id="ARBA00005466"/>
    </source>
</evidence>
<feature type="signal peptide" evidence="6">
    <location>
        <begin position="1"/>
        <end position="26"/>
    </location>
</feature>
<dbReference type="InterPro" id="IPR050416">
    <property type="entry name" value="FAD-linked_Oxidoreductase"/>
</dbReference>
<keyword evidence="9" id="KW-1185">Reference proteome</keyword>
<feature type="chain" id="PRO_5042216385" evidence="6">
    <location>
        <begin position="27"/>
        <end position="985"/>
    </location>
</feature>
<evidence type="ECO:0000256" key="3">
    <source>
        <dbReference type="ARBA" id="ARBA00022630"/>
    </source>
</evidence>
<dbReference type="PANTHER" id="PTHR42973:SF39">
    <property type="entry name" value="FAD-BINDING PCMH-TYPE DOMAIN-CONTAINING PROTEIN"/>
    <property type="match status" value="1"/>
</dbReference>
<dbReference type="InterPro" id="IPR016167">
    <property type="entry name" value="FAD-bd_PCMH_sub1"/>
</dbReference>
<comment type="similarity">
    <text evidence="2">Belongs to the oxygen-dependent FAD-linked oxidoreductase family.</text>
</comment>
<name>A0AAD9LS44_9STRA</name>
<proteinExistence type="inferred from homology"/>
<evidence type="ECO:0000313" key="8">
    <source>
        <dbReference type="EMBL" id="KAK1947573.1"/>
    </source>
</evidence>
<evidence type="ECO:0000259" key="7">
    <source>
        <dbReference type="PROSITE" id="PS51387"/>
    </source>
</evidence>
<dbReference type="PANTHER" id="PTHR42973">
    <property type="entry name" value="BINDING OXIDOREDUCTASE, PUTATIVE (AFU_ORTHOLOGUE AFUA_1G17690)-RELATED"/>
    <property type="match status" value="1"/>
</dbReference>
<gene>
    <name evidence="8" type="ORF">P3T76_001583</name>
</gene>
<dbReference type="GO" id="GO:0016491">
    <property type="term" value="F:oxidoreductase activity"/>
    <property type="evidence" value="ECO:0007669"/>
    <property type="project" value="UniProtKB-KW"/>
</dbReference>
<evidence type="ECO:0000256" key="6">
    <source>
        <dbReference type="SAM" id="SignalP"/>
    </source>
</evidence>
<keyword evidence="6" id="KW-0732">Signal</keyword>
<evidence type="ECO:0000313" key="9">
    <source>
        <dbReference type="Proteomes" id="UP001259832"/>
    </source>
</evidence>
<keyword evidence="4" id="KW-0274">FAD</keyword>
<sequence length="985" mass="105962">MVASFSSASRAIFALCSLIAAQGGFAAAASDIGACLTKAGIENSVPTTSTWTMDTQPWNSRVNPVPSAVAFPKTEKEVSAALKCAADAGMKVTTLGGNRSFSSMGFGRDDGALIMNLKYLKHLKFDKSTGLLSYGGPVMISEAANYMWTNFSRTLPHGRCPDVGMTGVAASGFGTLSRSSGTVLDNIESVRVALANGSIVDADAKQNSDLFWGVRGAASSMGVVLDFKIKTYEAPSQRVTNYTIAFNSSAKPTQQDNVDALIGTQTWALGKDNNDLVSIRFSLKTKSTLQGFFYGGGAEAKTVLGSLMKNLPASMVLTTNENDFWTSEDINTPGLFKQTLTPRRYFYIASVTIPRSTPLDNSTAWELFSGTAYAPKLPDASASGFVDIWGGKYARRVKADASAWKHDDNLHLVRWDMRTSAFDVAFADSSMTSMRTGFYKFVDAYKASGGVPGGFTTYRDEKWTVAEMAEYLYGGVMVTSVSGATRAIIALCSLIAAQGGFAAAGATQADIGTCLEKAGIETSLPTTSTWAVDTEAWNSRVSPVPSAVAFPKTEKEVSAALKCAADAGMKVTTLGGNRSFSSMGFGRDDDALIMNLKYLKHLKFDKSTGLLSYGGPVMISEAANYMWTNFSRTLPHGRCPDVGMTGVAASGFGTLSRSSGTVLDNIESVRVALANGSIVDASTKQNSDLFWGVRGAASSMGVVLDFKIKTFEAPSERVTNYTISFNSSAKPTQQDNVDALIGTQKWALSKDNNDLVSIRFSLKTKSTLQGFFYGSGAEAKTVLGSLMDNLPPTMVLKTDENDFWTSEDITTPGLFKQTLTPRRYFYIASVTLPRKTPLDNTTAWELFTNTAYAPKLPDASASGFVDIWGGEFARGVKPGDSAWKHDDNLHLVRWDMRSSAFNVSFADSSLSTMREGFYKFVDAYKASGGVPGGFTTYRDDKWSVAEMAEYLYGGGNFKKLQQIKTEIDPTEMFNTDPQAIPALSA</sequence>
<dbReference type="Proteomes" id="UP001259832">
    <property type="component" value="Unassembled WGS sequence"/>
</dbReference>
<dbReference type="InterPro" id="IPR006094">
    <property type="entry name" value="Oxid_FAD_bind_N"/>
</dbReference>
<comment type="caution">
    <text evidence="8">The sequence shown here is derived from an EMBL/GenBank/DDBJ whole genome shotgun (WGS) entry which is preliminary data.</text>
</comment>
<dbReference type="InterPro" id="IPR012951">
    <property type="entry name" value="BBE"/>
</dbReference>
<dbReference type="PROSITE" id="PS51387">
    <property type="entry name" value="FAD_PCMH"/>
    <property type="match status" value="2"/>
</dbReference>
<dbReference type="Gene3D" id="3.30.465.10">
    <property type="match status" value="2"/>
</dbReference>
<dbReference type="Gene3D" id="3.40.462.20">
    <property type="match status" value="2"/>
</dbReference>
<dbReference type="EMBL" id="JASMQC010000002">
    <property type="protein sequence ID" value="KAK1947573.1"/>
    <property type="molecule type" value="Genomic_DNA"/>
</dbReference>
<dbReference type="Pfam" id="PF08031">
    <property type="entry name" value="BBE"/>
    <property type="match status" value="1"/>
</dbReference>
<dbReference type="Gene3D" id="3.30.43.10">
    <property type="entry name" value="Uridine Diphospho-n-acetylenolpyruvylglucosamine Reductase, domain 2"/>
    <property type="match status" value="1"/>
</dbReference>
<feature type="domain" description="FAD-binding PCMH-type" evidence="7">
    <location>
        <begin position="541"/>
        <end position="713"/>
    </location>
</feature>
<dbReference type="InterPro" id="IPR016166">
    <property type="entry name" value="FAD-bd_PCMH"/>
</dbReference>
<dbReference type="InterPro" id="IPR036318">
    <property type="entry name" value="FAD-bd_PCMH-like_sf"/>
</dbReference>
<dbReference type="AlphaFoldDB" id="A0AAD9LS44"/>
<feature type="domain" description="FAD-binding PCMH-type" evidence="7">
    <location>
        <begin position="62"/>
        <end position="234"/>
    </location>
</feature>
<comment type="cofactor">
    <cofactor evidence="1">
        <name>FAD</name>
        <dbReference type="ChEBI" id="CHEBI:57692"/>
    </cofactor>
</comment>
<keyword evidence="5" id="KW-0560">Oxidoreductase</keyword>
<organism evidence="8 9">
    <name type="scientific">Phytophthora citrophthora</name>
    <dbReference type="NCBI Taxonomy" id="4793"/>
    <lineage>
        <taxon>Eukaryota</taxon>
        <taxon>Sar</taxon>
        <taxon>Stramenopiles</taxon>
        <taxon>Oomycota</taxon>
        <taxon>Peronosporomycetes</taxon>
        <taxon>Peronosporales</taxon>
        <taxon>Peronosporaceae</taxon>
        <taxon>Phytophthora</taxon>
    </lineage>
</organism>
<evidence type="ECO:0000256" key="5">
    <source>
        <dbReference type="ARBA" id="ARBA00023002"/>
    </source>
</evidence>
<dbReference type="InterPro" id="IPR016169">
    <property type="entry name" value="FAD-bd_PCMH_sub2"/>
</dbReference>
<dbReference type="Pfam" id="PF01565">
    <property type="entry name" value="FAD_binding_4"/>
    <property type="match status" value="2"/>
</dbReference>
<protein>
    <submittedName>
        <fullName evidence="8">FAD-linked oxidoreductase sorD</fullName>
    </submittedName>
</protein>
<reference evidence="8" key="1">
    <citation type="submission" date="2023-08" db="EMBL/GenBank/DDBJ databases">
        <title>Reference Genome Resource for the Citrus Pathogen Phytophthora citrophthora.</title>
        <authorList>
            <person name="Moller H."/>
            <person name="Coetzee B."/>
            <person name="Rose L.J."/>
            <person name="Van Niekerk J.M."/>
        </authorList>
    </citation>
    <scope>NUCLEOTIDE SEQUENCE</scope>
    <source>
        <strain evidence="8">STE-U-9442</strain>
    </source>
</reference>
<evidence type="ECO:0000256" key="1">
    <source>
        <dbReference type="ARBA" id="ARBA00001974"/>
    </source>
</evidence>
<dbReference type="GO" id="GO:0071949">
    <property type="term" value="F:FAD binding"/>
    <property type="evidence" value="ECO:0007669"/>
    <property type="project" value="InterPro"/>
</dbReference>
<accession>A0AAD9LS44</accession>
<dbReference type="SUPFAM" id="SSF56176">
    <property type="entry name" value="FAD-binding/transporter-associated domain-like"/>
    <property type="match status" value="2"/>
</dbReference>